<gene>
    <name evidence="1" type="ORF">RHMOL_Rhmol08G0215300</name>
</gene>
<dbReference type="Proteomes" id="UP001062846">
    <property type="component" value="Chromosome 8"/>
</dbReference>
<proteinExistence type="predicted"/>
<evidence type="ECO:0000313" key="1">
    <source>
        <dbReference type="EMBL" id="KAI8543407.1"/>
    </source>
</evidence>
<sequence length="104" mass="11696">MLVTVVSFSVEMEMQCRYFKITGLLRVEELGGIIEFGCLNGELFVTRALWDWNMKRSSGSASPLIAEPDVHQILLTEDDEFFIMASHGIWDVMGNQEAVGHCTP</sequence>
<reference evidence="1" key="1">
    <citation type="submission" date="2022-02" db="EMBL/GenBank/DDBJ databases">
        <title>Plant Genome Project.</title>
        <authorList>
            <person name="Zhang R.-G."/>
        </authorList>
    </citation>
    <scope>NUCLEOTIDE SEQUENCE</scope>
    <source>
        <strain evidence="1">AT1</strain>
    </source>
</reference>
<keyword evidence="2" id="KW-1185">Reference proteome</keyword>
<name>A0ACC0MSC2_RHOML</name>
<comment type="caution">
    <text evidence="1">The sequence shown here is derived from an EMBL/GenBank/DDBJ whole genome shotgun (WGS) entry which is preliminary data.</text>
</comment>
<evidence type="ECO:0000313" key="2">
    <source>
        <dbReference type="Proteomes" id="UP001062846"/>
    </source>
</evidence>
<organism evidence="1 2">
    <name type="scientific">Rhododendron molle</name>
    <name type="common">Chinese azalea</name>
    <name type="synonym">Azalea mollis</name>
    <dbReference type="NCBI Taxonomy" id="49168"/>
    <lineage>
        <taxon>Eukaryota</taxon>
        <taxon>Viridiplantae</taxon>
        <taxon>Streptophyta</taxon>
        <taxon>Embryophyta</taxon>
        <taxon>Tracheophyta</taxon>
        <taxon>Spermatophyta</taxon>
        <taxon>Magnoliopsida</taxon>
        <taxon>eudicotyledons</taxon>
        <taxon>Gunneridae</taxon>
        <taxon>Pentapetalae</taxon>
        <taxon>asterids</taxon>
        <taxon>Ericales</taxon>
        <taxon>Ericaceae</taxon>
        <taxon>Ericoideae</taxon>
        <taxon>Rhodoreae</taxon>
        <taxon>Rhododendron</taxon>
    </lineage>
</organism>
<protein>
    <submittedName>
        <fullName evidence="1">Uncharacterized protein</fullName>
    </submittedName>
</protein>
<dbReference type="EMBL" id="CM046395">
    <property type="protein sequence ID" value="KAI8543407.1"/>
    <property type="molecule type" value="Genomic_DNA"/>
</dbReference>
<accession>A0ACC0MSC2</accession>